<dbReference type="EC" id="2.7.10.1" evidence="2"/>
<feature type="coiled-coil region" evidence="16">
    <location>
        <begin position="263"/>
        <end position="368"/>
    </location>
</feature>
<keyword evidence="6" id="KW-0732">Signal</keyword>
<evidence type="ECO:0000256" key="6">
    <source>
        <dbReference type="ARBA" id="ARBA00022729"/>
    </source>
</evidence>
<dbReference type="Proteomes" id="UP001470230">
    <property type="component" value="Unassembled WGS sequence"/>
</dbReference>
<evidence type="ECO:0000256" key="1">
    <source>
        <dbReference type="ARBA" id="ARBA00004251"/>
    </source>
</evidence>
<comment type="subcellular location">
    <subcellularLocation>
        <location evidence="1">Cell membrane</location>
        <topology evidence="1">Single-pass type I membrane protein</topology>
    </subcellularLocation>
</comment>
<evidence type="ECO:0000256" key="7">
    <source>
        <dbReference type="ARBA" id="ARBA00022741"/>
    </source>
</evidence>
<name>A0ABR2GTI2_9EUKA</name>
<evidence type="ECO:0000256" key="17">
    <source>
        <dbReference type="SAM" id="MobiDB-lite"/>
    </source>
</evidence>
<keyword evidence="12" id="KW-0829">Tyrosine-protein kinase</keyword>
<dbReference type="EMBL" id="JAPFFF010000065">
    <property type="protein sequence ID" value="KAK8836525.1"/>
    <property type="molecule type" value="Genomic_DNA"/>
</dbReference>
<feature type="compositionally biased region" description="Gly residues" evidence="17">
    <location>
        <begin position="578"/>
        <end position="592"/>
    </location>
</feature>
<evidence type="ECO:0000256" key="14">
    <source>
        <dbReference type="ARBA" id="ARBA00023170"/>
    </source>
</evidence>
<evidence type="ECO:0000256" key="13">
    <source>
        <dbReference type="ARBA" id="ARBA00023157"/>
    </source>
</evidence>
<evidence type="ECO:0000256" key="16">
    <source>
        <dbReference type="SAM" id="Coils"/>
    </source>
</evidence>
<keyword evidence="10" id="KW-1133">Transmembrane helix</keyword>
<evidence type="ECO:0000313" key="20">
    <source>
        <dbReference type="Proteomes" id="UP001470230"/>
    </source>
</evidence>
<feature type="region of interest" description="Disordered" evidence="17">
    <location>
        <begin position="550"/>
        <end position="613"/>
    </location>
</feature>
<dbReference type="Pfam" id="PF12810">
    <property type="entry name" value="ALK_LTK_GRD"/>
    <property type="match status" value="1"/>
</dbReference>
<evidence type="ECO:0000256" key="8">
    <source>
        <dbReference type="ARBA" id="ARBA00022777"/>
    </source>
</evidence>
<keyword evidence="5" id="KW-0812">Transmembrane</keyword>
<evidence type="ECO:0000256" key="4">
    <source>
        <dbReference type="ARBA" id="ARBA00022679"/>
    </source>
</evidence>
<evidence type="ECO:0000256" key="3">
    <source>
        <dbReference type="ARBA" id="ARBA00022475"/>
    </source>
</evidence>
<accession>A0ABR2GTI2</accession>
<protein>
    <recommendedName>
        <fullName evidence="2">receptor protein-tyrosine kinase</fullName>
        <ecNumber evidence="2">2.7.10.1</ecNumber>
    </recommendedName>
</protein>
<keyword evidence="4" id="KW-0808">Transferase</keyword>
<evidence type="ECO:0000256" key="9">
    <source>
        <dbReference type="ARBA" id="ARBA00022840"/>
    </source>
</evidence>
<dbReference type="InterPro" id="IPR055163">
    <property type="entry name" value="ALK/LTK-like_GRD"/>
</dbReference>
<keyword evidence="11" id="KW-0472">Membrane</keyword>
<keyword evidence="16" id="KW-0175">Coiled coil</keyword>
<proteinExistence type="predicted"/>
<sequence length="613" mass="69565">MIQNDIDSSVHINDFINSDDDSYENDDLIEFQLDSKIINFYYSKLTKYSKRIREKYLFSDASNRFPQELKKFQEDFNLSISSVFCFYQVLQQNFDINENSNLKYNQCADILKISKEFEIRKLMKQINGYIKSRSNEVDFLIDMIQHENQIQQANHKPEIEIKPDIEEVLRNKLDECLSNDKFAELPIATIYRIIEKCTKKIMINDKLFDFITKSISKFHILFQLIEAEQLSEDCLLELCDLYSKMDKQSKHYFNYMRFNLNLLSEMLNKNKSLEIINQSQQNKVFELENQMCQIQMQFQKLFQFIEQQQQSKNEELESTIKQLNSQLKESKETADQLNEKLKISEEEKDKISIKLNEIEKSNKELQERLAQEDLPFKAVIIPNVKNGLIINARIKLIVKEGSSLDSSISKYIISTSDAKTIGPGAYSKGIAITSLDMNTVDFICKQGTYFARCIVFSNNVISQEFVSNKVTTSGTSLLFHYKGEQEEFSILPGKYKLEVWGGQGGDSTGKRYKGRESKTNGKGGLSGYSCGILKLNEAEKIHVFVGGAGQAAGSNDGESTSGSFPDGGGTKTGHSDQCGGGATSVPGTGGGSTSIRLINNTNYHPPLSAPIVK</sequence>
<evidence type="ECO:0000256" key="2">
    <source>
        <dbReference type="ARBA" id="ARBA00011902"/>
    </source>
</evidence>
<evidence type="ECO:0000259" key="18">
    <source>
        <dbReference type="Pfam" id="PF12810"/>
    </source>
</evidence>
<keyword evidence="3" id="KW-1003">Cell membrane</keyword>
<keyword evidence="9" id="KW-0067">ATP-binding</keyword>
<comment type="caution">
    <text evidence="19">The sequence shown here is derived from an EMBL/GenBank/DDBJ whole genome shotgun (WGS) entry which is preliminary data.</text>
</comment>
<evidence type="ECO:0000256" key="15">
    <source>
        <dbReference type="ARBA" id="ARBA00023180"/>
    </source>
</evidence>
<evidence type="ECO:0000313" key="19">
    <source>
        <dbReference type="EMBL" id="KAK8836525.1"/>
    </source>
</evidence>
<organism evidence="19 20">
    <name type="scientific">Tritrichomonas musculus</name>
    <dbReference type="NCBI Taxonomy" id="1915356"/>
    <lineage>
        <taxon>Eukaryota</taxon>
        <taxon>Metamonada</taxon>
        <taxon>Parabasalia</taxon>
        <taxon>Tritrichomonadida</taxon>
        <taxon>Tritrichomonadidae</taxon>
        <taxon>Tritrichomonas</taxon>
    </lineage>
</organism>
<evidence type="ECO:0000256" key="5">
    <source>
        <dbReference type="ARBA" id="ARBA00022692"/>
    </source>
</evidence>
<keyword evidence="20" id="KW-1185">Reference proteome</keyword>
<reference evidence="19 20" key="1">
    <citation type="submission" date="2024-04" db="EMBL/GenBank/DDBJ databases">
        <title>Tritrichomonas musculus Genome.</title>
        <authorList>
            <person name="Alves-Ferreira E."/>
            <person name="Grigg M."/>
            <person name="Lorenzi H."/>
            <person name="Galac M."/>
        </authorList>
    </citation>
    <scope>NUCLEOTIDE SEQUENCE [LARGE SCALE GENOMIC DNA]</scope>
    <source>
        <strain evidence="19 20">EAF2021</strain>
    </source>
</reference>
<keyword evidence="7" id="KW-0547">Nucleotide-binding</keyword>
<evidence type="ECO:0000256" key="10">
    <source>
        <dbReference type="ARBA" id="ARBA00022989"/>
    </source>
</evidence>
<keyword evidence="13" id="KW-1015">Disulfide bond</keyword>
<feature type="compositionally biased region" description="Polar residues" evidence="17">
    <location>
        <begin position="552"/>
        <end position="563"/>
    </location>
</feature>
<evidence type="ECO:0000256" key="11">
    <source>
        <dbReference type="ARBA" id="ARBA00023136"/>
    </source>
</evidence>
<evidence type="ECO:0000256" key="12">
    <source>
        <dbReference type="ARBA" id="ARBA00023137"/>
    </source>
</evidence>
<keyword evidence="15" id="KW-0325">Glycoprotein</keyword>
<keyword evidence="8" id="KW-0418">Kinase</keyword>
<gene>
    <name evidence="19" type="ORF">M9Y10_037785</name>
</gene>
<keyword evidence="14" id="KW-0675">Receptor</keyword>
<feature type="domain" description="ALK/LTK-like glycine-rich" evidence="18">
    <location>
        <begin position="488"/>
        <end position="604"/>
    </location>
</feature>